<comment type="subcellular location">
    <subcellularLocation>
        <location evidence="2">Membrane</location>
        <topology evidence="2">Multi-pass membrane protein</topology>
    </subcellularLocation>
</comment>
<dbReference type="PANTHER" id="PTHR43771:SF1">
    <property type="entry name" value="PHOSPHOMANNOMUTASE"/>
    <property type="match status" value="1"/>
</dbReference>
<dbReference type="SUPFAM" id="SSF53448">
    <property type="entry name" value="Nucleotide-diphospho-sugar transferases"/>
    <property type="match status" value="1"/>
</dbReference>
<evidence type="ECO:0000256" key="5">
    <source>
        <dbReference type="ARBA" id="ARBA00022692"/>
    </source>
</evidence>
<feature type="non-terminal residue" evidence="18">
    <location>
        <position position="1"/>
    </location>
</feature>
<dbReference type="Pfam" id="PF02878">
    <property type="entry name" value="PGM_PMM_I"/>
    <property type="match status" value="1"/>
</dbReference>
<evidence type="ECO:0000256" key="1">
    <source>
        <dbReference type="ARBA" id="ARBA00001946"/>
    </source>
</evidence>
<dbReference type="InterPro" id="IPR007267">
    <property type="entry name" value="GtrA_DPMS_TM"/>
</dbReference>
<feature type="domain" description="Alpha-D-phosphohexomutase alpha/beta/alpha" evidence="15">
    <location>
        <begin position="560"/>
        <end position="658"/>
    </location>
</feature>
<gene>
    <name evidence="18" type="ORF">METZ01_LOCUS51754</name>
</gene>
<dbReference type="InterPro" id="IPR005843">
    <property type="entry name" value="A-D-PHexomutase_C"/>
</dbReference>
<evidence type="ECO:0000256" key="8">
    <source>
        <dbReference type="ARBA" id="ARBA00022989"/>
    </source>
</evidence>
<dbReference type="InterPro" id="IPR005846">
    <property type="entry name" value="A-D-PHexomutase_a/b/a-III"/>
</dbReference>
<dbReference type="GO" id="GO:0016868">
    <property type="term" value="F:intramolecular phosphotransferase activity"/>
    <property type="evidence" value="ECO:0007669"/>
    <property type="project" value="InterPro"/>
</dbReference>
<evidence type="ECO:0000259" key="14">
    <source>
        <dbReference type="Pfam" id="PF02878"/>
    </source>
</evidence>
<comment type="cofactor">
    <cofactor evidence="1">
        <name>Mg(2+)</name>
        <dbReference type="ChEBI" id="CHEBI:18420"/>
    </cofactor>
</comment>
<dbReference type="GO" id="GO:0000271">
    <property type="term" value="P:polysaccharide biosynthetic process"/>
    <property type="evidence" value="ECO:0007669"/>
    <property type="project" value="InterPro"/>
</dbReference>
<dbReference type="PANTHER" id="PTHR43771">
    <property type="entry name" value="PHOSPHOMANNOMUTASE"/>
    <property type="match status" value="1"/>
</dbReference>
<organism evidence="18">
    <name type="scientific">marine metagenome</name>
    <dbReference type="NCBI Taxonomy" id="408172"/>
    <lineage>
        <taxon>unclassified sequences</taxon>
        <taxon>metagenomes</taxon>
        <taxon>ecological metagenomes</taxon>
    </lineage>
</organism>
<dbReference type="InterPro" id="IPR029044">
    <property type="entry name" value="Nucleotide-diphossugar_trans"/>
</dbReference>
<evidence type="ECO:0008006" key="19">
    <source>
        <dbReference type="Google" id="ProtNLM"/>
    </source>
</evidence>
<dbReference type="CDD" id="cd03089">
    <property type="entry name" value="PMM_PGM"/>
    <property type="match status" value="1"/>
</dbReference>
<feature type="transmembrane region" description="Helical" evidence="11">
    <location>
        <begin position="39"/>
        <end position="57"/>
    </location>
</feature>
<dbReference type="InterPro" id="IPR005844">
    <property type="entry name" value="A-D-PHexomutase_a/b/a-I"/>
</dbReference>
<keyword evidence="9 11" id="KW-0472">Membrane</keyword>
<proteinExistence type="inferred from homology"/>
<keyword evidence="4" id="KW-0597">Phosphoprotein</keyword>
<dbReference type="InterPro" id="IPR001173">
    <property type="entry name" value="Glyco_trans_2-like"/>
</dbReference>
<feature type="domain" description="Alpha-D-phosphohexomutase alpha/beta/alpha" evidence="16">
    <location>
        <begin position="664"/>
        <end position="773"/>
    </location>
</feature>
<evidence type="ECO:0000259" key="17">
    <source>
        <dbReference type="Pfam" id="PF04138"/>
    </source>
</evidence>
<feature type="domain" description="GtrA/DPMS transmembrane" evidence="17">
    <location>
        <begin position="13"/>
        <end position="129"/>
    </location>
</feature>
<evidence type="ECO:0000259" key="16">
    <source>
        <dbReference type="Pfam" id="PF02880"/>
    </source>
</evidence>
<keyword evidence="10" id="KW-0413">Isomerase</keyword>
<dbReference type="Pfam" id="PF00408">
    <property type="entry name" value="PGM_PMM_IV"/>
    <property type="match status" value="1"/>
</dbReference>
<dbReference type="SUPFAM" id="SSF55957">
    <property type="entry name" value="Phosphoglucomutase, C-terminal domain"/>
    <property type="match status" value="1"/>
</dbReference>
<evidence type="ECO:0000259" key="13">
    <source>
        <dbReference type="Pfam" id="PF00535"/>
    </source>
</evidence>
<evidence type="ECO:0000256" key="6">
    <source>
        <dbReference type="ARBA" id="ARBA00022723"/>
    </source>
</evidence>
<evidence type="ECO:0000256" key="3">
    <source>
        <dbReference type="ARBA" id="ARBA00010231"/>
    </source>
</evidence>
<evidence type="ECO:0000256" key="4">
    <source>
        <dbReference type="ARBA" id="ARBA00022553"/>
    </source>
</evidence>
<evidence type="ECO:0000313" key="18">
    <source>
        <dbReference type="EMBL" id="SUZ98900.1"/>
    </source>
</evidence>
<dbReference type="Gene3D" id="3.90.550.10">
    <property type="entry name" value="Spore Coat Polysaccharide Biosynthesis Protein SpsA, Chain A"/>
    <property type="match status" value="1"/>
</dbReference>
<dbReference type="Pfam" id="PF02879">
    <property type="entry name" value="PGM_PMM_II"/>
    <property type="match status" value="1"/>
</dbReference>
<feature type="transmembrane region" description="Helical" evidence="11">
    <location>
        <begin position="14"/>
        <end position="33"/>
    </location>
</feature>
<sequence length="853" mass="90060">AGGHGTMRKRLRRFAVVGLIATAVDVGLLVLLLDRGWSVVAADVVALAVAAVAARRLHRLVTLRDDPFARWIRIRRVFVSVVVAAGMVDLAVLAVLGTPGGPGRDLAAKAAAVAAAAVVRGIAYRAFLFRVIRREQDRPSERPPPPGAFRVSVVLPAYREADRVADAVARVREELGGALGRAGDVEPVEVVVVDDGSPDDTAARAEAAGADRVVRLERNSGKGAAVRAGVAVATGRTVVFTDADLAYGPAQAAALVTQVEAGYDMVVGSRRHTDTRTLVRTGRIREVGGRLVNLATHALLLGQYRDTQCGLKAFRADVAHRLFEASTLDGFAFDVELFHLAERWRLTLAEVPVEVENSERTTVRALRDGLRLVADLVRVRQMARRGGYPAPDGGPPAPEPLAASAVSAVFKAYDVRGRVPDELDEPLAEAIGRAFALLVRSEEPDTTRVVVGTDMRPSGIALGAAFTAGVTSEGLDVVDLGLASTDMLYFASGHLGIPGAVLTASHNPAAYNGMKLCLSAARPVGRDTGLGAMAAGIIAGFGDADAPGGGSTTSLDMLPAFVDHVRSFVDLDALRPLRVVVDTANGMGGLVVPAVFDGLPFHLDHLYPELDGTFPNHPADPIQPENLRDLQARVLETGADIGLAFDGDADRVFLVDERARPVSGSTTTALVARGVLQREPGATVLHNLICSRAVSEVIAEHGGRAVRTRVGHSIIKQAMVEEGAAFAGEHSGHYYFRDNYRADSGLIAALVVLEALSGSDLPLSGLLAPLQRYAASGELNTTVTDPAGVIELVAVHYAGHPQDRLDGLTVDFGDWWFNLRPSNTEPLLRLNVEAADDAACTARVAEVQALIGQ</sequence>
<keyword evidence="7" id="KW-0460">Magnesium</keyword>
<evidence type="ECO:0000256" key="9">
    <source>
        <dbReference type="ARBA" id="ARBA00023136"/>
    </source>
</evidence>
<feature type="domain" description="Glycosyltransferase 2-like" evidence="13">
    <location>
        <begin position="152"/>
        <end position="322"/>
    </location>
</feature>
<feature type="transmembrane region" description="Helical" evidence="11">
    <location>
        <begin position="77"/>
        <end position="98"/>
    </location>
</feature>
<accession>A0A381S4A3</accession>
<evidence type="ECO:0000259" key="15">
    <source>
        <dbReference type="Pfam" id="PF02879"/>
    </source>
</evidence>
<dbReference type="InterPro" id="IPR005841">
    <property type="entry name" value="Alpha-D-phosphohexomutase_SF"/>
</dbReference>
<dbReference type="Gene3D" id="3.40.120.10">
    <property type="entry name" value="Alpha-D-Glucose-1,6-Bisphosphate, subunit A, domain 3"/>
    <property type="match status" value="3"/>
</dbReference>
<comment type="similarity">
    <text evidence="3">Belongs to the phosphohexose mutase family.</text>
</comment>
<dbReference type="Gene3D" id="3.30.310.50">
    <property type="entry name" value="Alpha-D-phosphohexomutase, C-terminal domain"/>
    <property type="match status" value="1"/>
</dbReference>
<keyword evidence="6" id="KW-0479">Metal-binding</keyword>
<keyword evidence="5 11" id="KW-0812">Transmembrane</keyword>
<dbReference type="AlphaFoldDB" id="A0A381S4A3"/>
<dbReference type="InterPro" id="IPR016055">
    <property type="entry name" value="A-D-PHexomutase_a/b/a-I/II/III"/>
</dbReference>
<dbReference type="InterPro" id="IPR036900">
    <property type="entry name" value="A-D-PHexomutase_C_sf"/>
</dbReference>
<name>A0A381S4A3_9ZZZZ</name>
<evidence type="ECO:0000256" key="11">
    <source>
        <dbReference type="SAM" id="Phobius"/>
    </source>
</evidence>
<protein>
    <recommendedName>
        <fullName evidence="19">Glycosyltransferase 2-like domain-containing protein</fullName>
    </recommendedName>
</protein>
<dbReference type="GO" id="GO:0016020">
    <property type="term" value="C:membrane"/>
    <property type="evidence" value="ECO:0007669"/>
    <property type="project" value="UniProtKB-SubCell"/>
</dbReference>
<dbReference type="Pfam" id="PF04138">
    <property type="entry name" value="GtrA_DPMS_TM"/>
    <property type="match status" value="1"/>
</dbReference>
<dbReference type="InterPro" id="IPR005845">
    <property type="entry name" value="A-D-PHexomutase_a/b/a-II"/>
</dbReference>
<dbReference type="PRINTS" id="PR00509">
    <property type="entry name" value="PGMPMM"/>
</dbReference>
<dbReference type="GO" id="GO:0046872">
    <property type="term" value="F:metal ion binding"/>
    <property type="evidence" value="ECO:0007669"/>
    <property type="project" value="UniProtKB-KW"/>
</dbReference>
<feature type="domain" description="Alpha-D-phosphohexomutase C-terminal" evidence="12">
    <location>
        <begin position="778"/>
        <end position="846"/>
    </location>
</feature>
<keyword evidence="8 11" id="KW-1133">Transmembrane helix</keyword>
<dbReference type="EMBL" id="UINC01002649">
    <property type="protein sequence ID" value="SUZ98900.1"/>
    <property type="molecule type" value="Genomic_DNA"/>
</dbReference>
<evidence type="ECO:0000256" key="7">
    <source>
        <dbReference type="ARBA" id="ARBA00022842"/>
    </source>
</evidence>
<dbReference type="Pfam" id="PF02880">
    <property type="entry name" value="PGM_PMM_III"/>
    <property type="match status" value="1"/>
</dbReference>
<reference evidence="18" key="1">
    <citation type="submission" date="2018-05" db="EMBL/GenBank/DDBJ databases">
        <authorList>
            <person name="Lanie J.A."/>
            <person name="Ng W.-L."/>
            <person name="Kazmierczak K.M."/>
            <person name="Andrzejewski T.M."/>
            <person name="Davidsen T.M."/>
            <person name="Wayne K.J."/>
            <person name="Tettelin H."/>
            <person name="Glass J.I."/>
            <person name="Rusch D."/>
            <person name="Podicherti R."/>
            <person name="Tsui H.-C.T."/>
            <person name="Winkler M.E."/>
        </authorList>
    </citation>
    <scope>NUCLEOTIDE SEQUENCE</scope>
</reference>
<dbReference type="Pfam" id="PF00535">
    <property type="entry name" value="Glycos_transf_2"/>
    <property type="match status" value="1"/>
</dbReference>
<evidence type="ECO:0000256" key="2">
    <source>
        <dbReference type="ARBA" id="ARBA00004141"/>
    </source>
</evidence>
<evidence type="ECO:0000259" key="12">
    <source>
        <dbReference type="Pfam" id="PF00408"/>
    </source>
</evidence>
<dbReference type="SUPFAM" id="SSF53738">
    <property type="entry name" value="Phosphoglucomutase, first 3 domains"/>
    <property type="match status" value="3"/>
</dbReference>
<evidence type="ECO:0000256" key="10">
    <source>
        <dbReference type="ARBA" id="ARBA00023235"/>
    </source>
</evidence>
<feature type="domain" description="Alpha-D-phosphohexomutase alpha/beta/alpha" evidence="14">
    <location>
        <begin position="409"/>
        <end position="527"/>
    </location>
</feature>